<evidence type="ECO:0000256" key="7">
    <source>
        <dbReference type="PROSITE-ProRule" id="PRU00644"/>
    </source>
</evidence>
<dbReference type="GO" id="GO:0015031">
    <property type="term" value="P:protein transport"/>
    <property type="evidence" value="ECO:0007669"/>
    <property type="project" value="UniProtKB-UniRule"/>
</dbReference>
<evidence type="ECO:0000256" key="4">
    <source>
        <dbReference type="ARBA" id="ARBA00022753"/>
    </source>
</evidence>
<dbReference type="InterPro" id="IPR037202">
    <property type="entry name" value="ESCRT_assembly_dom"/>
</dbReference>
<comment type="similarity">
    <text evidence="2">Belongs to the ubiquitin-conjugating enzyme family. UEV subfamily.</text>
</comment>
<feature type="domain" description="UEV" evidence="10">
    <location>
        <begin position="6"/>
        <end position="149"/>
    </location>
</feature>
<dbReference type="GO" id="GO:0008333">
    <property type="term" value="P:endosome to lysosome transport"/>
    <property type="evidence" value="ECO:0007669"/>
    <property type="project" value="TreeGrafter"/>
</dbReference>
<dbReference type="CDD" id="cd11685">
    <property type="entry name" value="UEV_TSG101-like"/>
    <property type="match status" value="1"/>
</dbReference>
<comment type="subcellular location">
    <subcellularLocation>
        <location evidence="1">Endosome</location>
    </subcellularLocation>
</comment>
<keyword evidence="3 7" id="KW-0813">Transport</keyword>
<evidence type="ECO:0000259" key="9">
    <source>
        <dbReference type="PROSITE" id="PS51312"/>
    </source>
</evidence>
<evidence type="ECO:0000259" key="10">
    <source>
        <dbReference type="PROSITE" id="PS51322"/>
    </source>
</evidence>
<keyword evidence="5 7" id="KW-0653">Protein transport</keyword>
<evidence type="ECO:0000256" key="5">
    <source>
        <dbReference type="ARBA" id="ARBA00022927"/>
    </source>
</evidence>
<dbReference type="Gene3D" id="3.10.110.10">
    <property type="entry name" value="Ubiquitin Conjugating Enzyme"/>
    <property type="match status" value="1"/>
</dbReference>
<dbReference type="PROSITE" id="PS51312">
    <property type="entry name" value="SB"/>
    <property type="match status" value="1"/>
</dbReference>
<gene>
    <name evidence="11" type="ORF">PM001_LOCUS21749</name>
</gene>
<feature type="compositionally biased region" description="Low complexity" evidence="8">
    <location>
        <begin position="163"/>
        <end position="172"/>
    </location>
</feature>
<evidence type="ECO:0000256" key="2">
    <source>
        <dbReference type="ARBA" id="ARBA00009594"/>
    </source>
</evidence>
<dbReference type="PANTHER" id="PTHR23306">
    <property type="entry name" value="TUMOR SUSCEPTIBILITY GENE 101 PROTEIN-RELATED"/>
    <property type="match status" value="1"/>
</dbReference>
<dbReference type="Pfam" id="PF05743">
    <property type="entry name" value="UEV"/>
    <property type="match status" value="1"/>
</dbReference>
<dbReference type="GO" id="GO:0043130">
    <property type="term" value="F:ubiquitin binding"/>
    <property type="evidence" value="ECO:0007669"/>
    <property type="project" value="TreeGrafter"/>
</dbReference>
<dbReference type="InterPro" id="IPR016135">
    <property type="entry name" value="UBQ-conjugating_enzyme/RWD"/>
</dbReference>
<feature type="compositionally biased region" description="Polar residues" evidence="8">
    <location>
        <begin position="181"/>
        <end position="190"/>
    </location>
</feature>
<dbReference type="InterPro" id="IPR052070">
    <property type="entry name" value="ESCRT-I_UEV_domain"/>
</dbReference>
<dbReference type="GO" id="GO:0000813">
    <property type="term" value="C:ESCRT I complex"/>
    <property type="evidence" value="ECO:0007669"/>
    <property type="project" value="TreeGrafter"/>
</dbReference>
<accession>A0AAV1UU73</accession>
<keyword evidence="4" id="KW-0967">Endosome</keyword>
<evidence type="ECO:0000313" key="11">
    <source>
        <dbReference type="EMBL" id="CAK7936599.1"/>
    </source>
</evidence>
<dbReference type="SUPFAM" id="SSF54495">
    <property type="entry name" value="UBC-like"/>
    <property type="match status" value="1"/>
</dbReference>
<proteinExistence type="inferred from homology"/>
<dbReference type="InterPro" id="IPR008883">
    <property type="entry name" value="UEV_N"/>
</dbReference>
<evidence type="ECO:0000256" key="1">
    <source>
        <dbReference type="ARBA" id="ARBA00004177"/>
    </source>
</evidence>
<organism evidence="11 12">
    <name type="scientific">Peronospora matthiolae</name>
    <dbReference type="NCBI Taxonomy" id="2874970"/>
    <lineage>
        <taxon>Eukaryota</taxon>
        <taxon>Sar</taxon>
        <taxon>Stramenopiles</taxon>
        <taxon>Oomycota</taxon>
        <taxon>Peronosporomycetes</taxon>
        <taxon>Peronosporales</taxon>
        <taxon>Peronosporaceae</taxon>
        <taxon>Peronospora</taxon>
    </lineage>
</organism>
<dbReference type="Proteomes" id="UP001162060">
    <property type="component" value="Unassembled WGS sequence"/>
</dbReference>
<dbReference type="Gene3D" id="6.10.140.820">
    <property type="match status" value="1"/>
</dbReference>
<dbReference type="Pfam" id="PF09454">
    <property type="entry name" value="Vps23_core"/>
    <property type="match status" value="1"/>
</dbReference>
<dbReference type="InterPro" id="IPR017916">
    <property type="entry name" value="SB_dom"/>
</dbReference>
<dbReference type="EMBL" id="CAKLBY020000224">
    <property type="protein sequence ID" value="CAK7936599.1"/>
    <property type="molecule type" value="Genomic_DNA"/>
</dbReference>
<evidence type="ECO:0000256" key="6">
    <source>
        <dbReference type="ARBA" id="ARBA00023054"/>
    </source>
</evidence>
<dbReference type="PROSITE" id="PS51322">
    <property type="entry name" value="UEV"/>
    <property type="match status" value="1"/>
</dbReference>
<comment type="caution">
    <text evidence="11">The sequence shown here is derived from an EMBL/GenBank/DDBJ whole genome shotgun (WGS) entry which is preliminary data.</text>
</comment>
<name>A0AAV1UU73_9STRA</name>
<protein>
    <recommendedName>
        <fullName evidence="13">Tumor susceptibility gene 101 protein</fullName>
    </recommendedName>
</protein>
<evidence type="ECO:0008006" key="13">
    <source>
        <dbReference type="Google" id="ProtNLM"/>
    </source>
</evidence>
<feature type="region of interest" description="Disordered" evidence="8">
    <location>
        <begin position="149"/>
        <end position="197"/>
    </location>
</feature>
<dbReference type="SUPFAM" id="SSF140111">
    <property type="entry name" value="Endosomal sorting complex assembly domain"/>
    <property type="match status" value="1"/>
</dbReference>
<keyword evidence="6" id="KW-0175">Coiled coil</keyword>
<dbReference type="PANTHER" id="PTHR23306:SF3">
    <property type="entry name" value="TUMOR SUPPRESSOR PROTEIN 101"/>
    <property type="match status" value="1"/>
</dbReference>
<reference evidence="11" key="1">
    <citation type="submission" date="2024-01" db="EMBL/GenBank/DDBJ databases">
        <authorList>
            <person name="Webb A."/>
        </authorList>
    </citation>
    <scope>NUCLEOTIDE SEQUENCE</scope>
    <source>
        <strain evidence="11">Pm1</strain>
    </source>
</reference>
<feature type="domain" description="SB" evidence="9">
    <location>
        <begin position="349"/>
        <end position="417"/>
    </location>
</feature>
<dbReference type="AlphaFoldDB" id="A0AAV1UU73"/>
<evidence type="ECO:0000313" key="12">
    <source>
        <dbReference type="Proteomes" id="UP001162060"/>
    </source>
</evidence>
<sequence>MYANNVSNLDRILSSLPCYYQSARVRGDVFNLLGQIPSLRPNCGTFAYNDGSTSTLLNLEGTIPIFYRDNQYNIPVELWIVEAYPMAPPVCFVRPTADMMVKPGHPHVTSDGFVKIPYTVDWQPDSTLLELVAHMCSLFGNIPPVFRRPVTSRPMPHQDRLDGSSTSVSSGGSSTGGYFQRGSQAQSRRPQPSPYYIPQFKTQSRQDLLSSEGAYDTNLLFGSSAQSVERGSSVSGSQLYASEGMSNGMRPEDRAAALKVEVTRKIQMQLEKHFKHVRDDIDLQFEHEVQLTQSRENVERGLQSLRFLRDDLTRAQGILDAQDESISVWLEENENKDALDPDAILVEGDDLSKQMITTLAESHSIDDVLYYMDRVLSNDEIELSVFLKEVRKLSRKQFMCLALVQKIHARQQELASSLYYRSPRD</sequence>
<evidence type="ECO:0000256" key="8">
    <source>
        <dbReference type="SAM" id="MobiDB-lite"/>
    </source>
</evidence>
<evidence type="ECO:0000256" key="3">
    <source>
        <dbReference type="ARBA" id="ARBA00022448"/>
    </source>
</evidence>